<sequence length="271" mass="30529">MYIKLKNGCEVNCDIQGTGEPLILVHSYLWDNRMWEPQIEKLRERFKCISIELHGHGRSKSLVDPGKVYSLEEMTRDVIEVADYLELDTFFYCGLSVGGMIGGHLITSYPERVRGCVLMDTHVGEEPATSKDQYFEMLNIIEKLNFIPMQMSDTIAPMFFSKKTNSEKGELYTEFKKSLLNTPPENIPTIVALGRGIFGRSDILGKLREVRVPTLFISGLEDIPRPIAESEEMAALIEGAQVVGIEECGHISTLEKPAETTEAILNFFDTL</sequence>
<dbReference type="GO" id="GO:0003824">
    <property type="term" value="F:catalytic activity"/>
    <property type="evidence" value="ECO:0007669"/>
    <property type="project" value="InterPro"/>
</dbReference>
<dbReference type="InterPro" id="IPR000073">
    <property type="entry name" value="AB_hydrolase_1"/>
</dbReference>
<comment type="caution">
    <text evidence="2">The sequence shown here is derived from an EMBL/GenBank/DDBJ whole genome shotgun (WGS) entry which is preliminary data.</text>
</comment>
<dbReference type="EMBL" id="BSDY01000007">
    <property type="protein sequence ID" value="GLI56323.1"/>
    <property type="molecule type" value="Genomic_DNA"/>
</dbReference>
<accession>A0A9W6GL24</accession>
<keyword evidence="3" id="KW-1185">Reference proteome</keyword>
<evidence type="ECO:0000259" key="1">
    <source>
        <dbReference type="Pfam" id="PF00561"/>
    </source>
</evidence>
<protein>
    <submittedName>
        <fullName evidence="2">2-succinyl-6-hydroxy-2, 4-cyclohexadiene-1-carboxylate synthase</fullName>
    </submittedName>
</protein>
<evidence type="ECO:0000313" key="3">
    <source>
        <dbReference type="Proteomes" id="UP001144471"/>
    </source>
</evidence>
<dbReference type="InterPro" id="IPR000639">
    <property type="entry name" value="Epox_hydrolase-like"/>
</dbReference>
<dbReference type="PRINTS" id="PR00111">
    <property type="entry name" value="ABHYDROLASE"/>
</dbReference>
<name>A0A9W6GL24_9FUSO</name>
<proteinExistence type="predicted"/>
<dbReference type="Gene3D" id="3.40.50.1820">
    <property type="entry name" value="alpha/beta hydrolase"/>
    <property type="match status" value="1"/>
</dbReference>
<dbReference type="InterPro" id="IPR050266">
    <property type="entry name" value="AB_hydrolase_sf"/>
</dbReference>
<dbReference type="RefSeq" id="WP_281835398.1">
    <property type="nucleotide sequence ID" value="NZ_BSDY01000007.1"/>
</dbReference>
<dbReference type="PANTHER" id="PTHR43798">
    <property type="entry name" value="MONOACYLGLYCEROL LIPASE"/>
    <property type="match status" value="1"/>
</dbReference>
<reference evidence="2" key="1">
    <citation type="submission" date="2022-12" db="EMBL/GenBank/DDBJ databases">
        <title>Reference genome sequencing for broad-spectrum identification of bacterial and archaeal isolates by mass spectrometry.</title>
        <authorList>
            <person name="Sekiguchi Y."/>
            <person name="Tourlousse D.M."/>
        </authorList>
    </citation>
    <scope>NUCLEOTIDE SEQUENCE</scope>
    <source>
        <strain evidence="2">10succ1</strain>
    </source>
</reference>
<dbReference type="InterPro" id="IPR029058">
    <property type="entry name" value="AB_hydrolase_fold"/>
</dbReference>
<dbReference type="SUPFAM" id="SSF53474">
    <property type="entry name" value="alpha/beta-Hydrolases"/>
    <property type="match status" value="1"/>
</dbReference>
<feature type="domain" description="AB hydrolase-1" evidence="1">
    <location>
        <begin position="21"/>
        <end position="257"/>
    </location>
</feature>
<dbReference type="PRINTS" id="PR00412">
    <property type="entry name" value="EPOXHYDRLASE"/>
</dbReference>
<dbReference type="PANTHER" id="PTHR43798:SF29">
    <property type="entry name" value="AB HYDROLASE-1 DOMAIN-CONTAINING PROTEIN"/>
    <property type="match status" value="1"/>
</dbReference>
<organism evidence="2 3">
    <name type="scientific">Propionigenium maris DSM 9537</name>
    <dbReference type="NCBI Taxonomy" id="1123000"/>
    <lineage>
        <taxon>Bacteria</taxon>
        <taxon>Fusobacteriati</taxon>
        <taxon>Fusobacteriota</taxon>
        <taxon>Fusobacteriia</taxon>
        <taxon>Fusobacteriales</taxon>
        <taxon>Fusobacteriaceae</taxon>
        <taxon>Propionigenium</taxon>
    </lineage>
</organism>
<evidence type="ECO:0000313" key="2">
    <source>
        <dbReference type="EMBL" id="GLI56323.1"/>
    </source>
</evidence>
<dbReference type="Proteomes" id="UP001144471">
    <property type="component" value="Unassembled WGS sequence"/>
</dbReference>
<gene>
    <name evidence="2" type="ORF">PM10SUCC1_18370</name>
</gene>
<dbReference type="AlphaFoldDB" id="A0A9W6GL24"/>
<dbReference type="Pfam" id="PF00561">
    <property type="entry name" value="Abhydrolase_1"/>
    <property type="match status" value="1"/>
</dbReference>